<dbReference type="AlphaFoldDB" id="A0A132C0D6"/>
<name>A0A132C0D6_9RHOB</name>
<evidence type="ECO:0000313" key="1">
    <source>
        <dbReference type="EMBL" id="KUP93550.1"/>
    </source>
</evidence>
<reference evidence="1 2" key="1">
    <citation type="submission" date="2015-12" db="EMBL/GenBank/DDBJ databases">
        <title>Genome sequence of the marine Rhodobacteraceae strain O3.65, Candidatus Tritonibacter horizontis.</title>
        <authorList>
            <person name="Poehlein A."/>
            <person name="Giebel H.A."/>
            <person name="Voget S."/>
            <person name="Brinkhoff T."/>
        </authorList>
    </citation>
    <scope>NUCLEOTIDE SEQUENCE [LARGE SCALE GENOMIC DNA]</scope>
    <source>
        <strain evidence="1 2">O3.65</strain>
    </source>
</reference>
<protein>
    <recommendedName>
        <fullName evidence="3">Sulfotransferase family protein</fullName>
    </recommendedName>
</protein>
<dbReference type="InterPro" id="IPR027417">
    <property type="entry name" value="P-loop_NTPase"/>
</dbReference>
<accession>A0A132C0D6</accession>
<dbReference type="EMBL" id="LPUY01000049">
    <property type="protein sequence ID" value="KUP93550.1"/>
    <property type="molecule type" value="Genomic_DNA"/>
</dbReference>
<keyword evidence="2" id="KW-1185">Reference proteome</keyword>
<proteinExistence type="predicted"/>
<evidence type="ECO:0000313" key="2">
    <source>
        <dbReference type="Proteomes" id="UP000068382"/>
    </source>
</evidence>
<comment type="caution">
    <text evidence="1">The sequence shown here is derived from an EMBL/GenBank/DDBJ whole genome shotgun (WGS) entry which is preliminary data.</text>
</comment>
<dbReference type="RefSeq" id="WP_068241814.1">
    <property type="nucleotide sequence ID" value="NZ_LPUY01000049.1"/>
</dbReference>
<dbReference type="OrthoDB" id="547419at2"/>
<gene>
    <name evidence="1" type="ORF">TRIHO_15730</name>
</gene>
<dbReference type="PATRIC" id="fig|1768241.3.peg.1651"/>
<organism evidence="1 2">
    <name type="scientific">Tritonibacter horizontis</name>
    <dbReference type="NCBI Taxonomy" id="1768241"/>
    <lineage>
        <taxon>Bacteria</taxon>
        <taxon>Pseudomonadati</taxon>
        <taxon>Pseudomonadota</taxon>
        <taxon>Alphaproteobacteria</taxon>
        <taxon>Rhodobacterales</taxon>
        <taxon>Paracoccaceae</taxon>
        <taxon>Tritonibacter</taxon>
    </lineage>
</organism>
<evidence type="ECO:0008006" key="3">
    <source>
        <dbReference type="Google" id="ProtNLM"/>
    </source>
</evidence>
<sequence>MKVILYIGHHKVGSTALQAYLAQNWLPLAKAGILYPAVEGQGFAANLAETLGHGNDASKHVVVREPHSALAYRMIADAAKRKMPKQFSGLPGTPQMLRSLRQQVDTLAPHTVILCSEAFSNFGQVAAEQIDRLCATFKDAEFQVYCALRRPDDYLTSWHGQRLKVGELARSLDGDGAQQYYDTIHFNYRMVVEEWVKRVPKARLSIRNYADILTVGGSAEDFVAETGLTLPDGMTAPGRANASLPLAAFALMERAITDLPGPARHQLSRFLQARGKALSPVANGEVELFGAPQRAQMRQDFQPSEDYLRKLTKRAAFFPDLDQMTEARPVPAQEASRQLLDALDPDSLPRDGMKAALRDELTTYIRGLKKSF</sequence>
<dbReference type="Proteomes" id="UP000068382">
    <property type="component" value="Unassembled WGS sequence"/>
</dbReference>
<dbReference type="SUPFAM" id="SSF52540">
    <property type="entry name" value="P-loop containing nucleoside triphosphate hydrolases"/>
    <property type="match status" value="1"/>
</dbReference>